<dbReference type="CDD" id="cd06558">
    <property type="entry name" value="crotonase-like"/>
    <property type="match status" value="1"/>
</dbReference>
<comment type="caution">
    <text evidence="3">The sequence shown here is derived from an EMBL/GenBank/DDBJ whole genome shotgun (WGS) entry which is preliminary data.</text>
</comment>
<dbReference type="PANTHER" id="PTHR11941">
    <property type="entry name" value="ENOYL-COA HYDRATASE-RELATED"/>
    <property type="match status" value="1"/>
</dbReference>
<protein>
    <submittedName>
        <fullName evidence="3">Enoyl-CoA hydratase</fullName>
    </submittedName>
</protein>
<dbReference type="AlphaFoldDB" id="A0A2V5IS37"/>
<evidence type="ECO:0000313" key="4">
    <source>
        <dbReference type="Proteomes" id="UP000247980"/>
    </source>
</evidence>
<proteinExistence type="inferred from homology"/>
<name>A0A2V5IS37_9MICC</name>
<dbReference type="Gene3D" id="3.90.226.10">
    <property type="entry name" value="2-enoyl-CoA Hydratase, Chain A, domain 1"/>
    <property type="match status" value="1"/>
</dbReference>
<comment type="similarity">
    <text evidence="1">Belongs to the enoyl-CoA hydratase/isomerase family.</text>
</comment>
<sequence length="264" mass="28854">MLRIEQSGPVATLIMDNPRMRNAITQEMWQQFQELLERLDADDAVKIVVVRGAGEHFSAGADIASVERILHDPATGQHDGGDITIAENALARFRKPTIAAIDGYCVGGGWQIAGACDIRLASERAVYGITPAKIGIVYPLSGIKRLVELVGPATAKYLLFSGDFIDAPEALRLGLATKVLETHTFWDTVHAFALHLSERSQFSTQGHKALINAISAESHDVAELSAYWQRQMVVSEDAAIGVAAFLAKETPRFSWLRPHPQEMP</sequence>
<dbReference type="InterPro" id="IPR014748">
    <property type="entry name" value="Enoyl-CoA_hydra_C"/>
</dbReference>
<reference evidence="3 4" key="1">
    <citation type="submission" date="2018-05" db="EMBL/GenBank/DDBJ databases">
        <title>Genetic diversity of glacier-inhabiting Cryobacterium bacteria in China and description of Cryobacterium mengkeensis sp. nov. and Arthrobacter glacialis sp. nov.</title>
        <authorList>
            <person name="Liu Q."/>
            <person name="Xin Y.-H."/>
        </authorList>
    </citation>
    <scope>NUCLEOTIDE SEQUENCE [LARGE SCALE GENOMIC DNA]</scope>
    <source>
        <strain evidence="3 4">B7</strain>
    </source>
</reference>
<evidence type="ECO:0000256" key="2">
    <source>
        <dbReference type="ARBA" id="ARBA00023239"/>
    </source>
</evidence>
<dbReference type="RefSeq" id="WP_110484263.1">
    <property type="nucleotide sequence ID" value="NZ_QJVC01000003.1"/>
</dbReference>
<dbReference type="PANTHER" id="PTHR11941:SF127">
    <property type="entry name" value="ENOYL-COA HYDRATASE ECHA18 (ENOYL HYDRASE) (UNSATURATED ACYL-COA HYDRATASE) (CROTONASE)-RELATED"/>
    <property type="match status" value="1"/>
</dbReference>
<keyword evidence="2" id="KW-0456">Lyase</keyword>
<dbReference type="SUPFAM" id="SSF52096">
    <property type="entry name" value="ClpP/crotonase"/>
    <property type="match status" value="1"/>
</dbReference>
<dbReference type="GO" id="GO:0016829">
    <property type="term" value="F:lyase activity"/>
    <property type="evidence" value="ECO:0007669"/>
    <property type="project" value="UniProtKB-KW"/>
</dbReference>
<gene>
    <name evidence="3" type="ORF">CVS30_05205</name>
</gene>
<dbReference type="Proteomes" id="UP000247980">
    <property type="component" value="Unassembled WGS sequence"/>
</dbReference>
<dbReference type="Pfam" id="PF00378">
    <property type="entry name" value="ECH_1"/>
    <property type="match status" value="1"/>
</dbReference>
<keyword evidence="4" id="KW-1185">Reference proteome</keyword>
<dbReference type="OrthoDB" id="4608673at2"/>
<dbReference type="InterPro" id="IPR001753">
    <property type="entry name" value="Enoyl-CoA_hydra/iso"/>
</dbReference>
<dbReference type="EMBL" id="QJVC01000003">
    <property type="protein sequence ID" value="PYI39359.1"/>
    <property type="molecule type" value="Genomic_DNA"/>
</dbReference>
<organism evidence="3 4">
    <name type="scientific">Arthrobacter psychrolactophilus</name>
    <dbReference type="NCBI Taxonomy" id="92442"/>
    <lineage>
        <taxon>Bacteria</taxon>
        <taxon>Bacillati</taxon>
        <taxon>Actinomycetota</taxon>
        <taxon>Actinomycetes</taxon>
        <taxon>Micrococcales</taxon>
        <taxon>Micrococcaceae</taxon>
        <taxon>Arthrobacter</taxon>
    </lineage>
</organism>
<evidence type="ECO:0000313" key="3">
    <source>
        <dbReference type="EMBL" id="PYI39359.1"/>
    </source>
</evidence>
<dbReference type="GO" id="GO:0006635">
    <property type="term" value="P:fatty acid beta-oxidation"/>
    <property type="evidence" value="ECO:0007669"/>
    <property type="project" value="TreeGrafter"/>
</dbReference>
<evidence type="ECO:0000256" key="1">
    <source>
        <dbReference type="ARBA" id="ARBA00005254"/>
    </source>
</evidence>
<dbReference type="InterPro" id="IPR029045">
    <property type="entry name" value="ClpP/crotonase-like_dom_sf"/>
</dbReference>
<accession>A0A2V5IS37</accession>
<dbReference type="Gene3D" id="1.10.12.10">
    <property type="entry name" value="Lyase 2-enoyl-coa Hydratase, Chain A, domain 2"/>
    <property type="match status" value="1"/>
</dbReference>